<keyword evidence="2" id="KW-1185">Reference proteome</keyword>
<dbReference type="RefSeq" id="WP_084576797.1">
    <property type="nucleotide sequence ID" value="NZ_CP155572.1"/>
</dbReference>
<protein>
    <submittedName>
        <fullName evidence="1">Uncharacterized protein</fullName>
    </submittedName>
</protein>
<dbReference type="EMBL" id="FWXI01000013">
    <property type="protein sequence ID" value="SMC92408.1"/>
    <property type="molecule type" value="Genomic_DNA"/>
</dbReference>
<dbReference type="OrthoDB" id="2969272at2"/>
<evidence type="ECO:0000313" key="1">
    <source>
        <dbReference type="EMBL" id="SMC92408.1"/>
    </source>
</evidence>
<proteinExistence type="predicted"/>
<organism evidence="1 2">
    <name type="scientific">Sporomusa malonica</name>
    <dbReference type="NCBI Taxonomy" id="112901"/>
    <lineage>
        <taxon>Bacteria</taxon>
        <taxon>Bacillati</taxon>
        <taxon>Bacillota</taxon>
        <taxon>Negativicutes</taxon>
        <taxon>Selenomonadales</taxon>
        <taxon>Sporomusaceae</taxon>
        <taxon>Sporomusa</taxon>
    </lineage>
</organism>
<reference evidence="1 2" key="1">
    <citation type="submission" date="2017-04" db="EMBL/GenBank/DDBJ databases">
        <authorList>
            <person name="Afonso C.L."/>
            <person name="Miller P.J."/>
            <person name="Scott M.A."/>
            <person name="Spackman E."/>
            <person name="Goraichik I."/>
            <person name="Dimitrov K.M."/>
            <person name="Suarez D.L."/>
            <person name="Swayne D.E."/>
        </authorList>
    </citation>
    <scope>NUCLEOTIDE SEQUENCE [LARGE SCALE GENOMIC DNA]</scope>
    <source>
        <strain evidence="1 2">DSM 5090</strain>
    </source>
</reference>
<dbReference type="AlphaFoldDB" id="A0A1W2D5S6"/>
<sequence>MNTICLSWQGLLQMLVYLLSRGYYFYCPIQLSMDKQEKWGKTDAKLMQKYQVSRSKFQRCRRKEQGFANFYYLRWQHIGFILHSQGIVADDLCYDDTFFDIRRHALQLAISESTTLSIYVQRAIGNKISVSARMSPGMFRGAKAALSNVTRSKSIKQICYEFNKLNGIPAYAGIIEQKRSLAAYLFKQAHRHQLPLKASQLRIYTRLHRYKVFAKS</sequence>
<dbReference type="Proteomes" id="UP000192738">
    <property type="component" value="Unassembled WGS sequence"/>
</dbReference>
<evidence type="ECO:0000313" key="2">
    <source>
        <dbReference type="Proteomes" id="UP000192738"/>
    </source>
</evidence>
<gene>
    <name evidence="1" type="ORF">SAMN04488500_113112</name>
</gene>
<accession>A0A1W2D5S6</accession>
<name>A0A1W2D5S6_9FIRM</name>